<name>A0A5A8CIR4_CAFRO</name>
<dbReference type="Gene3D" id="1.10.510.10">
    <property type="entry name" value="Transferase(Phosphotransferase) domain 1"/>
    <property type="match status" value="1"/>
</dbReference>
<dbReference type="EMBL" id="VLTL01000060">
    <property type="protein sequence ID" value="KAA0164068.1"/>
    <property type="molecule type" value="Genomic_DNA"/>
</dbReference>
<dbReference type="PROSITE" id="PS50011">
    <property type="entry name" value="PROTEIN_KINASE_DOM"/>
    <property type="match status" value="1"/>
</dbReference>
<feature type="domain" description="Protein kinase" evidence="2">
    <location>
        <begin position="18"/>
        <end position="276"/>
    </location>
</feature>
<dbReference type="SUPFAM" id="SSF56112">
    <property type="entry name" value="Protein kinase-like (PK-like)"/>
    <property type="match status" value="1"/>
</dbReference>
<dbReference type="AlphaFoldDB" id="A0A5A8CIR4"/>
<dbReference type="GO" id="GO:0005524">
    <property type="term" value="F:ATP binding"/>
    <property type="evidence" value="ECO:0007669"/>
    <property type="project" value="InterPro"/>
</dbReference>
<dbReference type="EMBL" id="VLTM01000106">
    <property type="protein sequence ID" value="KAA0152487.1"/>
    <property type="molecule type" value="Genomic_DNA"/>
</dbReference>
<evidence type="ECO:0000256" key="1">
    <source>
        <dbReference type="SAM" id="MobiDB-lite"/>
    </source>
</evidence>
<dbReference type="SMART" id="SM00220">
    <property type="entry name" value="S_TKc"/>
    <property type="match status" value="1"/>
</dbReference>
<proteinExistence type="predicted"/>
<dbReference type="Pfam" id="PF00069">
    <property type="entry name" value="Pkinase"/>
    <property type="match status" value="1"/>
</dbReference>
<comment type="caution">
    <text evidence="3">The sequence shown here is derived from an EMBL/GenBank/DDBJ whole genome shotgun (WGS) entry which is preliminary data.</text>
</comment>
<dbReference type="InterPro" id="IPR011009">
    <property type="entry name" value="Kinase-like_dom_sf"/>
</dbReference>
<protein>
    <recommendedName>
        <fullName evidence="2">Protein kinase domain-containing protein</fullName>
    </recommendedName>
</protein>
<dbReference type="GO" id="GO:0004672">
    <property type="term" value="F:protein kinase activity"/>
    <property type="evidence" value="ECO:0007669"/>
    <property type="project" value="InterPro"/>
</dbReference>
<dbReference type="Proteomes" id="UP000325113">
    <property type="component" value="Unassembled WGS sequence"/>
</dbReference>
<dbReference type="GO" id="GO:0007165">
    <property type="term" value="P:signal transduction"/>
    <property type="evidence" value="ECO:0007669"/>
    <property type="project" value="TreeGrafter"/>
</dbReference>
<dbReference type="InterPro" id="IPR000719">
    <property type="entry name" value="Prot_kinase_dom"/>
</dbReference>
<dbReference type="Proteomes" id="UP000324907">
    <property type="component" value="Unassembled WGS sequence"/>
</dbReference>
<feature type="compositionally biased region" description="Low complexity" evidence="1">
    <location>
        <begin position="291"/>
        <end position="328"/>
    </location>
</feature>
<accession>A0A5A8CIR4</accession>
<evidence type="ECO:0000259" key="2">
    <source>
        <dbReference type="PROSITE" id="PS50011"/>
    </source>
</evidence>
<evidence type="ECO:0000313" key="5">
    <source>
        <dbReference type="Proteomes" id="UP000324907"/>
    </source>
</evidence>
<reference evidence="5 6" key="1">
    <citation type="submission" date="2019-07" db="EMBL/GenBank/DDBJ databases">
        <title>Genomes of Cafeteria roenbergensis.</title>
        <authorList>
            <person name="Fischer M.G."/>
            <person name="Hackl T."/>
            <person name="Roman M."/>
        </authorList>
    </citation>
    <scope>NUCLEOTIDE SEQUENCE [LARGE SCALE GENOMIC DNA]</scope>
    <source>
        <strain evidence="3 6">Cflag</strain>
        <strain evidence="4 5">RCC970-E3</strain>
    </source>
</reference>
<evidence type="ECO:0000313" key="6">
    <source>
        <dbReference type="Proteomes" id="UP000325113"/>
    </source>
</evidence>
<evidence type="ECO:0000313" key="3">
    <source>
        <dbReference type="EMBL" id="KAA0152487.1"/>
    </source>
</evidence>
<dbReference type="CDD" id="cd00180">
    <property type="entry name" value="PKc"/>
    <property type="match status" value="1"/>
</dbReference>
<organism evidence="3 6">
    <name type="scientific">Cafeteria roenbergensis</name>
    <name type="common">Marine flagellate</name>
    <dbReference type="NCBI Taxonomy" id="33653"/>
    <lineage>
        <taxon>Eukaryota</taxon>
        <taxon>Sar</taxon>
        <taxon>Stramenopiles</taxon>
        <taxon>Bigyra</taxon>
        <taxon>Opalozoa</taxon>
        <taxon>Bicosoecida</taxon>
        <taxon>Cafeteriaceae</taxon>
        <taxon>Cafeteria</taxon>
    </lineage>
</organism>
<gene>
    <name evidence="4" type="ORF">FNF28_03981</name>
    <name evidence="3" type="ORF">FNF31_06636</name>
</gene>
<sequence length="344" mass="36936">MDTDSSMRVTPSCSYSYCEGSVLGERGGEGEVFRGTCKRSGHSVAVKVFHSPLSARIPEHTPDVCIRRGLESAGWLKAARELMVLPLAWEQDERRSMLVLPLMNCGDLLDDTRKRFADGRAMCEEDARKLAGRLLRATVLLHELGWGHMDIKLENVLLHDGEAFLADFGHAKPTSRPVVRRARQAMPNPRAVNFMAPERFRQSVVHVKPCDVWAIGACILAVLTGTGVDVSRPDGLVLPFQAATLSAECLNFLGQSMDFDPDRRATADQLLAHPWLAEPAAAHEASFASSSAAASGAAAPQPEGSPAWSSTHSRAAAASASAAEAASARCTSGETDSTEDSDVE</sequence>
<feature type="region of interest" description="Disordered" evidence="1">
    <location>
        <begin position="291"/>
        <end position="344"/>
    </location>
</feature>
<evidence type="ECO:0000313" key="4">
    <source>
        <dbReference type="EMBL" id="KAA0164068.1"/>
    </source>
</evidence>
<dbReference type="PANTHER" id="PTHR48011:SF4">
    <property type="entry name" value="MITOGEN-ACTIVATED PROTEIN KINASE KINASE KINASE 19"/>
    <property type="match status" value="1"/>
</dbReference>
<dbReference type="InterPro" id="IPR052751">
    <property type="entry name" value="Plant_MAPKKK"/>
</dbReference>
<dbReference type="PANTHER" id="PTHR48011">
    <property type="entry name" value="CCR4-NOT TRANSCRIPTIONAL COMPLEX SUBUNIT CAF120-RELATED"/>
    <property type="match status" value="1"/>
</dbReference>